<sequence>MSRRRVVVTGLGCLTPVGNTVETAWANLLAGQSGIDLITKFDASNFACKIAGEVKGFDLESYISAKEARTMDSFIHYGIVAAAQAVADAGLPTGDALGEEEATRIGCVIGSGIGGLPLIENTRDELVSRGPRRISPFFVPASIINMIAGHVSMRFGFKGPNLAVVTACTTGLHCIGEAGRMIEYGDADVVVAGGSEATVSPLGVGGFAAMRALSTRNDDPKTASRPWDKDRDGFVLGEGAGVMVLEEYEHAKARGAKIYAELSGYGMSADAGHMTAPSMDGPRRAMLNALRNAGVNADQINYLNAHGTSTPLGDINETKAIKAALGDHARKVVVNSTKSMTGHLLGGAGGIESIFTVLALHHQISPPTMNIFNQDPECDLDYCANQAREMKIDVALKNNFGFGGTNGSLVFKRV</sequence>
<dbReference type="NCBIfam" id="NF004970">
    <property type="entry name" value="PRK06333.1"/>
    <property type="match status" value="1"/>
</dbReference>
<name>A0A2S9KH08_9BURK</name>
<dbReference type="InterPro" id="IPR000794">
    <property type="entry name" value="Beta-ketoacyl_synthase"/>
</dbReference>
<evidence type="ECO:0000256" key="5">
    <source>
        <dbReference type="ARBA" id="ARBA00022516"/>
    </source>
</evidence>
<dbReference type="AlphaFoldDB" id="A0A2S9KH08"/>
<evidence type="ECO:0000256" key="12">
    <source>
        <dbReference type="PIRSR" id="PIRSR000447-1"/>
    </source>
</evidence>
<comment type="caution">
    <text evidence="16">The sequence shown here is derived from an EMBL/GenBank/DDBJ whole genome shotgun (WGS) entry which is preliminary data.</text>
</comment>
<evidence type="ECO:0000256" key="8">
    <source>
        <dbReference type="ARBA" id="ARBA00023098"/>
    </source>
</evidence>
<evidence type="ECO:0000256" key="9">
    <source>
        <dbReference type="ARBA" id="ARBA00023160"/>
    </source>
</evidence>
<dbReference type="Pfam" id="PF00109">
    <property type="entry name" value="ketoacyl-synt"/>
    <property type="match status" value="1"/>
</dbReference>
<accession>A0A2S9KH08</accession>
<dbReference type="EMBL" id="PVLR01000012">
    <property type="protein sequence ID" value="PRD69716.1"/>
    <property type="molecule type" value="Genomic_DNA"/>
</dbReference>
<evidence type="ECO:0000256" key="11">
    <source>
        <dbReference type="PIRNR" id="PIRNR000447"/>
    </source>
</evidence>
<organism evidence="16 17">
    <name type="scientific">Malikia spinosa</name>
    <dbReference type="NCBI Taxonomy" id="86180"/>
    <lineage>
        <taxon>Bacteria</taxon>
        <taxon>Pseudomonadati</taxon>
        <taxon>Pseudomonadota</taxon>
        <taxon>Betaproteobacteria</taxon>
        <taxon>Burkholderiales</taxon>
        <taxon>Comamonadaceae</taxon>
        <taxon>Malikia</taxon>
    </lineage>
</organism>
<feature type="active site" description="For beta-ketoacyl synthase activity" evidence="12">
    <location>
        <position position="168"/>
    </location>
</feature>
<comment type="catalytic activity">
    <reaction evidence="11">
        <text>a fatty acyl-[ACP] + malonyl-[ACP] + H(+) = a 3-oxoacyl-[ACP] + holo-[ACP] + CO2</text>
        <dbReference type="Rhea" id="RHEA:22836"/>
        <dbReference type="Rhea" id="RHEA-COMP:9623"/>
        <dbReference type="Rhea" id="RHEA-COMP:9685"/>
        <dbReference type="Rhea" id="RHEA-COMP:9916"/>
        <dbReference type="Rhea" id="RHEA-COMP:14125"/>
        <dbReference type="ChEBI" id="CHEBI:15378"/>
        <dbReference type="ChEBI" id="CHEBI:16526"/>
        <dbReference type="ChEBI" id="CHEBI:64479"/>
        <dbReference type="ChEBI" id="CHEBI:78449"/>
        <dbReference type="ChEBI" id="CHEBI:78776"/>
        <dbReference type="ChEBI" id="CHEBI:138651"/>
    </reaction>
</comment>
<dbReference type="InterPro" id="IPR014030">
    <property type="entry name" value="Ketoacyl_synth_N"/>
</dbReference>
<dbReference type="PROSITE" id="PS52004">
    <property type="entry name" value="KS3_2"/>
    <property type="match status" value="1"/>
</dbReference>
<dbReference type="PIRSF" id="PIRSF000447">
    <property type="entry name" value="KAS_II"/>
    <property type="match status" value="1"/>
</dbReference>
<dbReference type="PANTHER" id="PTHR11712:SF336">
    <property type="entry name" value="3-OXOACYL-[ACYL-CARRIER-PROTEIN] SYNTHASE, MITOCHONDRIAL"/>
    <property type="match status" value="1"/>
</dbReference>
<evidence type="ECO:0000313" key="17">
    <source>
        <dbReference type="Proteomes" id="UP000238326"/>
    </source>
</evidence>
<comment type="function">
    <text evidence="11">Involved in the type II fatty acid elongation cycle. Catalyzes the elongation of a wide range of acyl-ACP by the addition of two carbons from malonyl-ACP to an acyl acceptor. Can efficiently catalyze the conversion of palmitoleoyl-ACP (cis-hexadec-9-enoyl-ACP) to cis-vaccenoyl-ACP (cis-octadec-11-enoyl-ACP), an essential step in the thermal regulation of fatty acid composition.</text>
</comment>
<dbReference type="InterPro" id="IPR014031">
    <property type="entry name" value="Ketoacyl_synth_C"/>
</dbReference>
<evidence type="ECO:0000256" key="3">
    <source>
        <dbReference type="ARBA" id="ARBA00012356"/>
    </source>
</evidence>
<evidence type="ECO:0000259" key="14">
    <source>
        <dbReference type="PROSITE" id="PS52004"/>
    </source>
</evidence>
<feature type="domain" description="Ketosynthase family 3 (KS3)" evidence="14">
    <location>
        <begin position="3"/>
        <end position="413"/>
    </location>
</feature>
<dbReference type="FunFam" id="3.40.47.10:FF:000009">
    <property type="entry name" value="3-oxoacyl-[acyl-carrier-protein] synthase 2"/>
    <property type="match status" value="1"/>
</dbReference>
<dbReference type="PROSITE" id="PS00606">
    <property type="entry name" value="KS3_1"/>
    <property type="match status" value="1"/>
</dbReference>
<evidence type="ECO:0000256" key="13">
    <source>
        <dbReference type="RuleBase" id="RU003694"/>
    </source>
</evidence>
<dbReference type="GO" id="GO:0005829">
    <property type="term" value="C:cytosol"/>
    <property type="evidence" value="ECO:0007669"/>
    <property type="project" value="TreeGrafter"/>
</dbReference>
<keyword evidence="9 11" id="KW-0275">Fatty acid biosynthesis</keyword>
<dbReference type="EMBL" id="VYSB01000002">
    <property type="protein sequence ID" value="MYZ51086.1"/>
    <property type="molecule type" value="Genomic_DNA"/>
</dbReference>
<evidence type="ECO:0000256" key="1">
    <source>
        <dbReference type="ARBA" id="ARBA00005194"/>
    </source>
</evidence>
<dbReference type="CDD" id="cd00834">
    <property type="entry name" value="KAS_I_II"/>
    <property type="match status" value="1"/>
</dbReference>
<dbReference type="Proteomes" id="UP000238326">
    <property type="component" value="Unassembled WGS sequence"/>
</dbReference>
<dbReference type="SMART" id="SM00825">
    <property type="entry name" value="PKS_KS"/>
    <property type="match status" value="1"/>
</dbReference>
<dbReference type="NCBIfam" id="TIGR03150">
    <property type="entry name" value="fabF"/>
    <property type="match status" value="1"/>
</dbReference>
<evidence type="ECO:0000256" key="6">
    <source>
        <dbReference type="ARBA" id="ARBA00022679"/>
    </source>
</evidence>
<proteinExistence type="inferred from homology"/>
<keyword evidence="8" id="KW-0443">Lipid metabolism</keyword>
<dbReference type="PANTHER" id="PTHR11712">
    <property type="entry name" value="POLYKETIDE SYNTHASE-RELATED"/>
    <property type="match status" value="1"/>
</dbReference>
<comment type="pathway">
    <text evidence="1 11">Lipid metabolism; fatty acid biosynthesis.</text>
</comment>
<dbReference type="GO" id="GO:0004315">
    <property type="term" value="F:3-oxoacyl-[acyl-carrier-protein] synthase activity"/>
    <property type="evidence" value="ECO:0007669"/>
    <property type="project" value="UniProtKB-UniRule"/>
</dbReference>
<keyword evidence="7" id="KW-0276">Fatty acid metabolism</keyword>
<evidence type="ECO:0000313" key="16">
    <source>
        <dbReference type="EMBL" id="PRD69716.1"/>
    </source>
</evidence>
<dbReference type="InterPro" id="IPR017568">
    <property type="entry name" value="3-oxoacyl-ACP_synth-2"/>
</dbReference>
<dbReference type="OrthoDB" id="9808669at2"/>
<dbReference type="Gene3D" id="3.40.47.10">
    <property type="match status" value="1"/>
</dbReference>
<evidence type="ECO:0000256" key="2">
    <source>
        <dbReference type="ARBA" id="ARBA00008467"/>
    </source>
</evidence>
<comment type="catalytic activity">
    <reaction evidence="11">
        <text>(9Z)-hexadecenoyl-[ACP] + malonyl-[ACP] + H(+) = 3-oxo-(11Z)-octadecenoyl-[ACP] + holo-[ACP] + CO2</text>
        <dbReference type="Rhea" id="RHEA:55040"/>
        <dbReference type="Rhea" id="RHEA-COMP:9623"/>
        <dbReference type="Rhea" id="RHEA-COMP:9685"/>
        <dbReference type="Rhea" id="RHEA-COMP:10800"/>
        <dbReference type="Rhea" id="RHEA-COMP:14074"/>
        <dbReference type="ChEBI" id="CHEBI:15378"/>
        <dbReference type="ChEBI" id="CHEBI:16526"/>
        <dbReference type="ChEBI" id="CHEBI:64479"/>
        <dbReference type="ChEBI" id="CHEBI:78449"/>
        <dbReference type="ChEBI" id="CHEBI:83989"/>
        <dbReference type="ChEBI" id="CHEBI:138538"/>
        <dbReference type="EC" id="2.3.1.179"/>
    </reaction>
</comment>
<dbReference type="Proteomes" id="UP000481947">
    <property type="component" value="Unassembled WGS sequence"/>
</dbReference>
<evidence type="ECO:0000256" key="10">
    <source>
        <dbReference type="ARBA" id="ARBA00023315"/>
    </source>
</evidence>
<dbReference type="SUPFAM" id="SSF53901">
    <property type="entry name" value="Thiolase-like"/>
    <property type="match status" value="2"/>
</dbReference>
<reference evidence="15 18" key="2">
    <citation type="submission" date="2019-09" db="EMBL/GenBank/DDBJ databases">
        <title>Identification of Malikia spinosa a prominent benzene-, toluene-, and ethylbenzene-degrading bacterium: enrichment, isolation and whole genome sequencing.</title>
        <authorList>
            <person name="Tancsics A."/>
            <person name="Revesz F."/>
            <person name="Kriszt B."/>
        </authorList>
    </citation>
    <scope>NUCLEOTIDE SEQUENCE [LARGE SCALE GENOMIC DNA]</scope>
    <source>
        <strain evidence="15 18">AB6</strain>
    </source>
</reference>
<comment type="similarity">
    <text evidence="2 11 13">Belongs to the thiolase-like superfamily. Beta-ketoacyl-ACP synthases family.</text>
</comment>
<dbReference type="UniPathway" id="UPA00094"/>
<keyword evidence="17" id="KW-1185">Reference proteome</keyword>
<gene>
    <name evidence="16" type="primary">fabF</name>
    <name evidence="16" type="ORF">C6P61_05260</name>
    <name evidence="15" type="ORF">F5985_02780</name>
</gene>
<dbReference type="Pfam" id="PF02801">
    <property type="entry name" value="Ketoacyl-synt_C"/>
    <property type="match status" value="1"/>
</dbReference>
<protein>
    <recommendedName>
        <fullName evidence="4 11">3-oxoacyl-[acyl-carrier-protein] synthase 2</fullName>
        <ecNumber evidence="3 11">2.3.1.179</ecNumber>
    </recommendedName>
</protein>
<dbReference type="InterPro" id="IPR018201">
    <property type="entry name" value="Ketoacyl_synth_AS"/>
</dbReference>
<evidence type="ECO:0000256" key="7">
    <source>
        <dbReference type="ARBA" id="ARBA00022832"/>
    </source>
</evidence>
<reference evidence="16 17" key="1">
    <citation type="submission" date="2018-03" db="EMBL/GenBank/DDBJ databases">
        <title>Comparative genomics illustrates the genes involved in a hyperalkaliphilic mechanisms of Serpentinomonas isolated from highly-alkaline calcium-rich serpentinized springs.</title>
        <authorList>
            <person name="Suzuki S."/>
            <person name="Ishii S."/>
            <person name="Walworth N."/>
            <person name="Bird L."/>
            <person name="Kuenen J.G."/>
            <person name="Nealson K.H."/>
        </authorList>
    </citation>
    <scope>NUCLEOTIDE SEQUENCE [LARGE SCALE GENOMIC DNA]</scope>
    <source>
        <strain evidence="16 17">83</strain>
    </source>
</reference>
<evidence type="ECO:0000313" key="18">
    <source>
        <dbReference type="Proteomes" id="UP000481947"/>
    </source>
</evidence>
<keyword evidence="6 11" id="KW-0808">Transferase</keyword>
<evidence type="ECO:0000256" key="4">
    <source>
        <dbReference type="ARBA" id="ARBA00014657"/>
    </source>
</evidence>
<dbReference type="InterPro" id="IPR016039">
    <property type="entry name" value="Thiolase-like"/>
</dbReference>
<keyword evidence="10 11" id="KW-0012">Acyltransferase</keyword>
<dbReference type="EC" id="2.3.1.179" evidence="3 11"/>
<keyword evidence="5 11" id="KW-0444">Lipid biosynthesis</keyword>
<dbReference type="InterPro" id="IPR020841">
    <property type="entry name" value="PKS_Beta-ketoAc_synthase_dom"/>
</dbReference>
<dbReference type="GO" id="GO:0006633">
    <property type="term" value="P:fatty acid biosynthetic process"/>
    <property type="evidence" value="ECO:0007669"/>
    <property type="project" value="UniProtKB-UniRule"/>
</dbReference>
<dbReference type="NCBIfam" id="NF005589">
    <property type="entry name" value="PRK07314.1"/>
    <property type="match status" value="1"/>
</dbReference>
<evidence type="ECO:0000313" key="15">
    <source>
        <dbReference type="EMBL" id="MYZ51086.1"/>
    </source>
</evidence>
<dbReference type="RefSeq" id="WP_105728874.1">
    <property type="nucleotide sequence ID" value="NZ_CAXYWD010000016.1"/>
</dbReference>